<protein>
    <submittedName>
        <fullName evidence="1">Uncharacterized protein</fullName>
    </submittedName>
</protein>
<dbReference type="RefSeq" id="WP_130851502.1">
    <property type="nucleotide sequence ID" value="NZ_UYIG01000057.1"/>
</dbReference>
<evidence type="ECO:0000313" key="2">
    <source>
        <dbReference type="Proteomes" id="UP000289996"/>
    </source>
</evidence>
<gene>
    <name evidence="1" type="ORF">MUDAN_MDHGFNIF_02605</name>
</gene>
<keyword evidence="2" id="KW-1185">Reference proteome</keyword>
<proteinExistence type="predicted"/>
<evidence type="ECO:0000313" key="1">
    <source>
        <dbReference type="EMBL" id="VDG27781.1"/>
    </source>
</evidence>
<dbReference type="AlphaFoldDB" id="A0A660E4B3"/>
<sequence length="88" mass="10283">MTFSKHAYSSDEYAGGEHYHEHRKFKLFGPSKSGYWSLYGIDQTAGAGNNFKVTTRTFGGKRHAVLNNYYGYYTSDITHYYRFKTHHQ</sequence>
<accession>A0A660E4B3</accession>
<dbReference type="EMBL" id="UYIG01000057">
    <property type="protein sequence ID" value="VDG27781.1"/>
    <property type="molecule type" value="Genomic_DNA"/>
</dbReference>
<dbReference type="Proteomes" id="UP000289996">
    <property type="component" value="Unassembled WGS sequence"/>
</dbReference>
<dbReference type="OrthoDB" id="2323502at2"/>
<reference evidence="1 2" key="1">
    <citation type="submission" date="2018-11" db="EMBL/GenBank/DDBJ databases">
        <authorList>
            <person name="Wuyts S."/>
        </authorList>
    </citation>
    <scope>NUCLEOTIDE SEQUENCE [LARGE SCALE GENOMIC DNA]</scope>
    <source>
        <strain evidence="1">Lactobacillus mudanjiangensis AMBF249</strain>
    </source>
</reference>
<organism evidence="1 2">
    <name type="scientific">Lactiplantibacillus mudanjiangensis</name>
    <dbReference type="NCBI Taxonomy" id="1296538"/>
    <lineage>
        <taxon>Bacteria</taxon>
        <taxon>Bacillati</taxon>
        <taxon>Bacillota</taxon>
        <taxon>Bacilli</taxon>
        <taxon>Lactobacillales</taxon>
        <taxon>Lactobacillaceae</taxon>
        <taxon>Lactiplantibacillus</taxon>
    </lineage>
</organism>
<name>A0A660E4B3_9LACO</name>